<feature type="region of interest" description="Disordered" evidence="1">
    <location>
        <begin position="1"/>
        <end position="21"/>
    </location>
</feature>
<reference evidence="2" key="1">
    <citation type="journal article" date="2023" name="Mol. Plant Microbe Interact.">
        <title>Elucidating the Obligate Nature and Biological Capacity of an Invasive Fungal Corn Pathogen.</title>
        <authorList>
            <person name="MacCready J.S."/>
            <person name="Roggenkamp E.M."/>
            <person name="Gdanetz K."/>
            <person name="Chilvers M.I."/>
        </authorList>
    </citation>
    <scope>NUCLEOTIDE SEQUENCE</scope>
    <source>
        <strain evidence="2">PM02</strain>
    </source>
</reference>
<name>A0AAD9MCE2_9PEZI</name>
<feature type="compositionally biased region" description="Basic and acidic residues" evidence="1">
    <location>
        <begin position="12"/>
        <end position="21"/>
    </location>
</feature>
<comment type="caution">
    <text evidence="2">The sequence shown here is derived from an EMBL/GenBank/DDBJ whole genome shotgun (WGS) entry which is preliminary data.</text>
</comment>
<gene>
    <name evidence="2" type="ORF">P8C59_005581</name>
</gene>
<accession>A0AAD9MCE2</accession>
<keyword evidence="3" id="KW-1185">Reference proteome</keyword>
<dbReference type="EMBL" id="JAQQPM010000004">
    <property type="protein sequence ID" value="KAK2071132.1"/>
    <property type="molecule type" value="Genomic_DNA"/>
</dbReference>
<sequence>MGTTGAPWSPRAADDDATTPKDWAELERVERSLALSAAILHQLMRTHPTSASWSPCEWADLERAERNLALAAATLNERVLRETYMGPWASLDVEFVRKVQAKSCPRRIVGTAGEQRFSVNFIFVCNQ</sequence>
<organism evidence="2 3">
    <name type="scientific">Phyllachora maydis</name>
    <dbReference type="NCBI Taxonomy" id="1825666"/>
    <lineage>
        <taxon>Eukaryota</taxon>
        <taxon>Fungi</taxon>
        <taxon>Dikarya</taxon>
        <taxon>Ascomycota</taxon>
        <taxon>Pezizomycotina</taxon>
        <taxon>Sordariomycetes</taxon>
        <taxon>Sordariomycetidae</taxon>
        <taxon>Phyllachorales</taxon>
        <taxon>Phyllachoraceae</taxon>
        <taxon>Phyllachora</taxon>
    </lineage>
</organism>
<proteinExistence type="predicted"/>
<evidence type="ECO:0000313" key="2">
    <source>
        <dbReference type="EMBL" id="KAK2071132.1"/>
    </source>
</evidence>
<protein>
    <submittedName>
        <fullName evidence="2">Uncharacterized protein</fullName>
    </submittedName>
</protein>
<dbReference type="Proteomes" id="UP001217918">
    <property type="component" value="Unassembled WGS sequence"/>
</dbReference>
<dbReference type="AlphaFoldDB" id="A0AAD9MCE2"/>
<evidence type="ECO:0000256" key="1">
    <source>
        <dbReference type="SAM" id="MobiDB-lite"/>
    </source>
</evidence>
<evidence type="ECO:0000313" key="3">
    <source>
        <dbReference type="Proteomes" id="UP001217918"/>
    </source>
</evidence>